<reference evidence="1 2" key="1">
    <citation type="journal article" date="2021" name="BMC Genomics">
        <title>Datura genome reveals duplications of psychoactive alkaloid biosynthetic genes and high mutation rate following tissue culture.</title>
        <authorList>
            <person name="Rajewski A."/>
            <person name="Carter-House D."/>
            <person name="Stajich J."/>
            <person name="Litt A."/>
        </authorList>
    </citation>
    <scope>NUCLEOTIDE SEQUENCE [LARGE SCALE GENOMIC DNA]</scope>
    <source>
        <strain evidence="1">AR-01</strain>
    </source>
</reference>
<comment type="caution">
    <text evidence="1">The sequence shown here is derived from an EMBL/GenBank/DDBJ whole genome shotgun (WGS) entry which is preliminary data.</text>
</comment>
<gene>
    <name evidence="1" type="ORF">HAX54_044739</name>
</gene>
<feature type="non-terminal residue" evidence="1">
    <location>
        <position position="1"/>
    </location>
</feature>
<dbReference type="EMBL" id="JACEIK010000686">
    <property type="protein sequence ID" value="MCD7460909.1"/>
    <property type="molecule type" value="Genomic_DNA"/>
</dbReference>
<sequence length="89" mass="10027">EEILEFGRRKIVRLRDGPVARRRLVALSSMPQSLDFQNMPHSCEGLRQPRGMELNLRVSLCSTEEGIPAQFQFQCTSALAPFHGAISSR</sequence>
<dbReference type="Proteomes" id="UP000823775">
    <property type="component" value="Unassembled WGS sequence"/>
</dbReference>
<accession>A0ABS8SQ57</accession>
<proteinExistence type="predicted"/>
<evidence type="ECO:0000313" key="2">
    <source>
        <dbReference type="Proteomes" id="UP000823775"/>
    </source>
</evidence>
<evidence type="ECO:0000313" key="1">
    <source>
        <dbReference type="EMBL" id="MCD7460909.1"/>
    </source>
</evidence>
<protein>
    <submittedName>
        <fullName evidence="1">Uncharacterized protein</fullName>
    </submittedName>
</protein>
<organism evidence="1 2">
    <name type="scientific">Datura stramonium</name>
    <name type="common">Jimsonweed</name>
    <name type="synonym">Common thornapple</name>
    <dbReference type="NCBI Taxonomy" id="4076"/>
    <lineage>
        <taxon>Eukaryota</taxon>
        <taxon>Viridiplantae</taxon>
        <taxon>Streptophyta</taxon>
        <taxon>Embryophyta</taxon>
        <taxon>Tracheophyta</taxon>
        <taxon>Spermatophyta</taxon>
        <taxon>Magnoliopsida</taxon>
        <taxon>eudicotyledons</taxon>
        <taxon>Gunneridae</taxon>
        <taxon>Pentapetalae</taxon>
        <taxon>asterids</taxon>
        <taxon>lamiids</taxon>
        <taxon>Solanales</taxon>
        <taxon>Solanaceae</taxon>
        <taxon>Solanoideae</taxon>
        <taxon>Datureae</taxon>
        <taxon>Datura</taxon>
    </lineage>
</organism>
<keyword evidence="2" id="KW-1185">Reference proteome</keyword>
<name>A0ABS8SQ57_DATST</name>